<evidence type="ECO:0000256" key="1">
    <source>
        <dbReference type="SAM" id="MobiDB-lite"/>
    </source>
</evidence>
<keyword evidence="3" id="KW-1185">Reference proteome</keyword>
<comment type="caution">
    <text evidence="2">The sequence shown here is derived from an EMBL/GenBank/DDBJ whole genome shotgun (WGS) entry which is preliminary data.</text>
</comment>
<dbReference type="Proteomes" id="UP000634136">
    <property type="component" value="Unassembled WGS sequence"/>
</dbReference>
<reference evidence="2" key="1">
    <citation type="submission" date="2020-09" db="EMBL/GenBank/DDBJ databases">
        <title>Genome-Enabled Discovery of Anthraquinone Biosynthesis in Senna tora.</title>
        <authorList>
            <person name="Kang S.-H."/>
            <person name="Pandey R.P."/>
            <person name="Lee C.-M."/>
            <person name="Sim J.-S."/>
            <person name="Jeong J.-T."/>
            <person name="Choi B.-S."/>
            <person name="Jung M."/>
            <person name="Ginzburg D."/>
            <person name="Zhao K."/>
            <person name="Won S.Y."/>
            <person name="Oh T.-J."/>
            <person name="Yu Y."/>
            <person name="Kim N.-H."/>
            <person name="Lee O.R."/>
            <person name="Lee T.-H."/>
            <person name="Bashyal P."/>
            <person name="Kim T.-S."/>
            <person name="Lee W.-H."/>
            <person name="Kawkins C."/>
            <person name="Kim C.-K."/>
            <person name="Kim J.S."/>
            <person name="Ahn B.O."/>
            <person name="Rhee S.Y."/>
            <person name="Sohng J.K."/>
        </authorList>
    </citation>
    <scope>NUCLEOTIDE SEQUENCE</scope>
    <source>
        <tissue evidence="2">Leaf</tissue>
    </source>
</reference>
<feature type="region of interest" description="Disordered" evidence="1">
    <location>
        <begin position="41"/>
        <end position="86"/>
    </location>
</feature>
<evidence type="ECO:0000313" key="2">
    <source>
        <dbReference type="EMBL" id="KAF7800621.1"/>
    </source>
</evidence>
<sequence>MAIHSVKVALRGNPFYYALAANNPSQWKKFIKKEKAYHIKKAQKFPDDDEKENSKKRKDESQKQRNQEEGKKRPVEWQIPHVYTVH</sequence>
<organism evidence="2 3">
    <name type="scientific">Senna tora</name>
    <dbReference type="NCBI Taxonomy" id="362788"/>
    <lineage>
        <taxon>Eukaryota</taxon>
        <taxon>Viridiplantae</taxon>
        <taxon>Streptophyta</taxon>
        <taxon>Embryophyta</taxon>
        <taxon>Tracheophyta</taxon>
        <taxon>Spermatophyta</taxon>
        <taxon>Magnoliopsida</taxon>
        <taxon>eudicotyledons</taxon>
        <taxon>Gunneridae</taxon>
        <taxon>Pentapetalae</taxon>
        <taxon>rosids</taxon>
        <taxon>fabids</taxon>
        <taxon>Fabales</taxon>
        <taxon>Fabaceae</taxon>
        <taxon>Caesalpinioideae</taxon>
        <taxon>Cassia clade</taxon>
        <taxon>Senna</taxon>
    </lineage>
</organism>
<dbReference type="AlphaFoldDB" id="A0A834SD51"/>
<dbReference type="EMBL" id="JAAIUW010000297">
    <property type="protein sequence ID" value="KAF7800621.1"/>
    <property type="molecule type" value="Genomic_DNA"/>
</dbReference>
<feature type="compositionally biased region" description="Basic and acidic residues" evidence="1">
    <location>
        <begin position="57"/>
        <end position="75"/>
    </location>
</feature>
<gene>
    <name evidence="2" type="ORF">G2W53_044950</name>
</gene>
<proteinExistence type="predicted"/>
<accession>A0A834SD51</accession>
<protein>
    <submittedName>
        <fullName evidence="2">Uncharacterized protein</fullName>
    </submittedName>
</protein>
<name>A0A834SD51_9FABA</name>
<evidence type="ECO:0000313" key="3">
    <source>
        <dbReference type="Proteomes" id="UP000634136"/>
    </source>
</evidence>